<dbReference type="EMBL" id="NARP01000015">
    <property type="protein sequence ID" value="OTP99662.1"/>
    <property type="molecule type" value="Genomic_DNA"/>
</dbReference>
<dbReference type="SUPFAM" id="SSF54001">
    <property type="entry name" value="Cysteine proteinases"/>
    <property type="match status" value="1"/>
</dbReference>
<dbReference type="OrthoDB" id="195541at2"/>
<dbReference type="EMBL" id="NART01000018">
    <property type="protein sequence ID" value="OTQ10428.1"/>
    <property type="molecule type" value="Genomic_DNA"/>
</dbReference>
<dbReference type="AlphaFoldDB" id="A0A242NJ51"/>
<evidence type="ECO:0008006" key="5">
    <source>
        <dbReference type="Google" id="ProtNLM"/>
    </source>
</evidence>
<gene>
    <name evidence="2" type="ORF">B6C91_05625</name>
    <name evidence="1" type="ORF">B6D08_07215</name>
</gene>
<sequence>MALSREKTLIKMQIGDIIFQSQNEESEFNKAITHSGSLPSSNDIINQISHVGLYIGNDLVIEATQKHGVIKQPLKSFLDSAQYNVVATIGNKTIIKNALIRVQDCLGLPYNHSFRSDAKGFYCSQLITYTFKYESGKDYFKLYPMNFKNLTTDQILPYWINYYRELKQPIPQGELGSHPQQLLRQKELFKTILILK</sequence>
<dbReference type="Proteomes" id="UP000194800">
    <property type="component" value="Unassembled WGS sequence"/>
</dbReference>
<evidence type="ECO:0000313" key="3">
    <source>
        <dbReference type="Proteomes" id="UP000194800"/>
    </source>
</evidence>
<proteinExistence type="predicted"/>
<organism evidence="1 4">
    <name type="scientific">Gilliamella apicola</name>
    <dbReference type="NCBI Taxonomy" id="1196095"/>
    <lineage>
        <taxon>Bacteria</taxon>
        <taxon>Pseudomonadati</taxon>
        <taxon>Pseudomonadota</taxon>
        <taxon>Gammaproteobacteria</taxon>
        <taxon>Orbales</taxon>
        <taxon>Orbaceae</taxon>
        <taxon>Gilliamella</taxon>
    </lineage>
</organism>
<accession>A0A242NJ51</accession>
<comment type="caution">
    <text evidence="1">The sequence shown here is derived from an EMBL/GenBank/DDBJ whole genome shotgun (WGS) entry which is preliminary data.</text>
</comment>
<keyword evidence="3" id="KW-1185">Reference proteome</keyword>
<dbReference type="InterPro" id="IPR024453">
    <property type="entry name" value="Peptidase_C92"/>
</dbReference>
<dbReference type="Pfam" id="PF05708">
    <property type="entry name" value="Peptidase_C92"/>
    <property type="match status" value="1"/>
</dbReference>
<dbReference type="Gene3D" id="3.90.1720.10">
    <property type="entry name" value="endopeptidase domain like (from Nostoc punctiforme)"/>
    <property type="match status" value="1"/>
</dbReference>
<evidence type="ECO:0000313" key="1">
    <source>
        <dbReference type="EMBL" id="OTP99662.1"/>
    </source>
</evidence>
<reference evidence="3 4" key="1">
    <citation type="submission" date="2017-03" db="EMBL/GenBank/DDBJ databases">
        <title>Comparative genomics of honeybee gut symbionts reveal geographically distinct and subgroup specific antibiotic resistance.</title>
        <authorList>
            <person name="Ludvigsen J."/>
            <person name="Porcellato D."/>
            <person name="Labee-Lund T.M."/>
            <person name="Amdam G.V."/>
            <person name="Rudi K."/>
        </authorList>
    </citation>
    <scope>NUCLEOTIDE SEQUENCE [LARGE SCALE GENOMIC DNA]</scope>
    <source>
        <strain evidence="1 4">A-7-12</strain>
        <strain evidence="2 3">A-9-12</strain>
    </source>
</reference>
<dbReference type="InterPro" id="IPR038765">
    <property type="entry name" value="Papain-like_cys_pep_sf"/>
</dbReference>
<dbReference type="RefSeq" id="WP_086271200.1">
    <property type="nucleotide sequence ID" value="NZ_MZNE01000001.1"/>
</dbReference>
<evidence type="ECO:0000313" key="2">
    <source>
        <dbReference type="EMBL" id="OTQ10428.1"/>
    </source>
</evidence>
<name>A0A242NJ51_9GAMM</name>
<evidence type="ECO:0000313" key="4">
    <source>
        <dbReference type="Proteomes" id="UP000194977"/>
    </source>
</evidence>
<dbReference type="Proteomes" id="UP000194977">
    <property type="component" value="Unassembled WGS sequence"/>
</dbReference>
<protein>
    <recommendedName>
        <fullName evidence="5">Permuted papain-like amidase enzyme, YaeF/YiiX, C92 family</fullName>
    </recommendedName>
</protein>